<feature type="active site" description="Proton acceptor" evidence="4">
    <location>
        <position position="113"/>
    </location>
</feature>
<dbReference type="InterPro" id="IPR003697">
    <property type="entry name" value="Maf-like"/>
</dbReference>
<dbReference type="InterPro" id="IPR029001">
    <property type="entry name" value="ITPase-like_fam"/>
</dbReference>
<dbReference type="GO" id="GO:0047429">
    <property type="term" value="F:nucleoside triphosphate diphosphatase activity"/>
    <property type="evidence" value="ECO:0007669"/>
    <property type="project" value="UniProtKB-EC"/>
</dbReference>
<evidence type="ECO:0000256" key="2">
    <source>
        <dbReference type="ARBA" id="ARBA00022801"/>
    </source>
</evidence>
<reference evidence="5 6" key="1">
    <citation type="submission" date="2019-09" db="EMBL/GenBank/DDBJ databases">
        <title>Segnochrobactrum spirostomi gen. nov., sp. nov., isolated from the ciliate Spirostomum cf. yagiui and description of a novel family, Segnochrobactraceae fam. nov. within the order Rhizobiales of the class Alphaproteobacteria.</title>
        <authorList>
            <person name="Akter S."/>
            <person name="Shazib S.U.A."/>
            <person name="Shin M.K."/>
        </authorList>
    </citation>
    <scope>NUCLEOTIDE SEQUENCE [LARGE SCALE GENOMIC DNA]</scope>
    <source>
        <strain evidence="5 6">Sp-1</strain>
    </source>
</reference>
<comment type="catalytic activity">
    <reaction evidence="4">
        <text>a 2'-deoxyribonucleoside 5'-triphosphate + H2O = a 2'-deoxyribonucleoside 5'-phosphate + diphosphate + H(+)</text>
        <dbReference type="Rhea" id="RHEA:44644"/>
        <dbReference type="ChEBI" id="CHEBI:15377"/>
        <dbReference type="ChEBI" id="CHEBI:15378"/>
        <dbReference type="ChEBI" id="CHEBI:33019"/>
        <dbReference type="ChEBI" id="CHEBI:61560"/>
        <dbReference type="ChEBI" id="CHEBI:65317"/>
        <dbReference type="EC" id="3.6.1.9"/>
    </reaction>
</comment>
<organism evidence="5 6">
    <name type="scientific">Segnochrobactrum spirostomi</name>
    <dbReference type="NCBI Taxonomy" id="2608987"/>
    <lineage>
        <taxon>Bacteria</taxon>
        <taxon>Pseudomonadati</taxon>
        <taxon>Pseudomonadota</taxon>
        <taxon>Alphaproteobacteria</taxon>
        <taxon>Hyphomicrobiales</taxon>
        <taxon>Segnochrobactraceae</taxon>
        <taxon>Segnochrobactrum</taxon>
    </lineage>
</organism>
<dbReference type="PANTHER" id="PTHR43213:SF5">
    <property type="entry name" value="BIFUNCTIONAL DTTP_UTP PYROPHOSPHATASE_METHYLTRANSFERASE PROTEIN-RELATED"/>
    <property type="match status" value="1"/>
</dbReference>
<evidence type="ECO:0000256" key="3">
    <source>
        <dbReference type="ARBA" id="ARBA00023080"/>
    </source>
</evidence>
<comment type="caution">
    <text evidence="5">The sequence shown here is derived from an EMBL/GenBank/DDBJ whole genome shotgun (WGS) entry which is preliminary data.</text>
</comment>
<comment type="similarity">
    <text evidence="4">Belongs to the Maf family.</text>
</comment>
<dbReference type="Pfam" id="PF02545">
    <property type="entry name" value="Maf"/>
    <property type="match status" value="1"/>
</dbReference>
<keyword evidence="2 4" id="KW-0378">Hydrolase</keyword>
<evidence type="ECO:0000313" key="5">
    <source>
        <dbReference type="EMBL" id="MQT12883.1"/>
    </source>
</evidence>
<dbReference type="PIRSF" id="PIRSF006305">
    <property type="entry name" value="Maf"/>
    <property type="match status" value="1"/>
</dbReference>
<proteinExistence type="inferred from homology"/>
<dbReference type="EC" id="3.6.1.9" evidence="4"/>
<protein>
    <recommendedName>
        <fullName evidence="4">Nucleoside triphosphate pyrophosphatase</fullName>
        <ecNumber evidence="4">3.6.1.9</ecNumber>
    </recommendedName>
    <alternativeName>
        <fullName evidence="4">Nucleotide pyrophosphatase</fullName>
        <shortName evidence="4">Nucleotide PPase</shortName>
    </alternativeName>
</protein>
<keyword evidence="3 4" id="KW-0546">Nucleotide metabolism</keyword>
<comment type="subcellular location">
    <subcellularLocation>
        <location evidence="4">Cytoplasm</location>
    </subcellularLocation>
</comment>
<dbReference type="GO" id="GO:0005737">
    <property type="term" value="C:cytoplasm"/>
    <property type="evidence" value="ECO:0007669"/>
    <property type="project" value="UniProtKB-SubCell"/>
</dbReference>
<comment type="function">
    <text evidence="4">Nucleoside triphosphate pyrophosphatase. May have a dual role in cell division arrest and in preventing the incorporation of modified nucleotides into cellular nucleic acids.</text>
</comment>
<dbReference type="CDD" id="cd00555">
    <property type="entry name" value="Maf"/>
    <property type="match status" value="1"/>
</dbReference>
<comment type="cofactor">
    <cofactor evidence="1 4">
        <name>a divalent metal cation</name>
        <dbReference type="ChEBI" id="CHEBI:60240"/>
    </cofactor>
</comment>
<dbReference type="SUPFAM" id="SSF52972">
    <property type="entry name" value="ITPase-like"/>
    <property type="match status" value="1"/>
</dbReference>
<sequence>MENTHSKGRRWYRRPLRLVVSRSSDTVGPDPSQEGPRVIRPIVLASRSSARGRLLAEAGIAFEAEPADLDERVLELPLLASGSAPDTIALRLAEEKALAVARRRSDALVIGCDQTLDLEGHRFNKAESREAAADQLRALRGKTHALHSAVVIVEDGAVTWSHVSTAKLTMRPFSEDFLADYLDRVGDSVLGSVGAYQLEGFGVQLFSAIDGDFFTILGLPMLPLAERLRATGNLRA</sequence>
<keyword evidence="6" id="KW-1185">Reference proteome</keyword>
<evidence type="ECO:0000313" key="6">
    <source>
        <dbReference type="Proteomes" id="UP000332515"/>
    </source>
</evidence>
<dbReference type="HAMAP" id="MF_00528">
    <property type="entry name" value="Maf"/>
    <property type="match status" value="1"/>
</dbReference>
<dbReference type="Gene3D" id="3.90.950.10">
    <property type="match status" value="1"/>
</dbReference>
<dbReference type="EMBL" id="VWNA01000001">
    <property type="protein sequence ID" value="MQT12883.1"/>
    <property type="molecule type" value="Genomic_DNA"/>
</dbReference>
<keyword evidence="4" id="KW-0963">Cytoplasm</keyword>
<evidence type="ECO:0000256" key="1">
    <source>
        <dbReference type="ARBA" id="ARBA00001968"/>
    </source>
</evidence>
<comment type="caution">
    <text evidence="4">Lacks conserved residue(s) required for the propagation of feature annotation.</text>
</comment>
<dbReference type="GO" id="GO:0009117">
    <property type="term" value="P:nucleotide metabolic process"/>
    <property type="evidence" value="ECO:0007669"/>
    <property type="project" value="UniProtKB-KW"/>
</dbReference>
<gene>
    <name evidence="5" type="ORF">F0357_09530</name>
</gene>
<evidence type="ECO:0000256" key="4">
    <source>
        <dbReference type="HAMAP-Rule" id="MF_00528"/>
    </source>
</evidence>
<dbReference type="AlphaFoldDB" id="A0A6A7Y1Q1"/>
<accession>A0A6A7Y1Q1</accession>
<dbReference type="PANTHER" id="PTHR43213">
    <property type="entry name" value="BIFUNCTIONAL DTTP/UTP PYROPHOSPHATASE/METHYLTRANSFERASE PROTEIN-RELATED"/>
    <property type="match status" value="1"/>
</dbReference>
<comment type="catalytic activity">
    <reaction evidence="4">
        <text>a ribonucleoside 5'-triphosphate + H2O = a ribonucleoside 5'-phosphate + diphosphate + H(+)</text>
        <dbReference type="Rhea" id="RHEA:23996"/>
        <dbReference type="ChEBI" id="CHEBI:15377"/>
        <dbReference type="ChEBI" id="CHEBI:15378"/>
        <dbReference type="ChEBI" id="CHEBI:33019"/>
        <dbReference type="ChEBI" id="CHEBI:58043"/>
        <dbReference type="ChEBI" id="CHEBI:61557"/>
        <dbReference type="EC" id="3.6.1.9"/>
    </reaction>
</comment>
<dbReference type="Proteomes" id="UP000332515">
    <property type="component" value="Unassembled WGS sequence"/>
</dbReference>
<name>A0A6A7Y1Q1_9HYPH</name>